<dbReference type="RefSeq" id="WP_308713663.1">
    <property type="nucleotide sequence ID" value="NZ_JAVHUY010000015.1"/>
</dbReference>
<gene>
    <name evidence="2" type="ORF">RB614_17905</name>
</gene>
<dbReference type="InterPro" id="IPR039422">
    <property type="entry name" value="MarR/SlyA-like"/>
</dbReference>
<protein>
    <submittedName>
        <fullName evidence="2">MarR family winged helix-turn-helix transcriptional regulator</fullName>
    </submittedName>
</protein>
<accession>A0ABU0ZJ39</accession>
<dbReference type="InterPro" id="IPR000835">
    <property type="entry name" value="HTH_MarR-typ"/>
</dbReference>
<name>A0ABU0ZJ39_9ACTN</name>
<proteinExistence type="predicted"/>
<dbReference type="InterPro" id="IPR036390">
    <property type="entry name" value="WH_DNA-bd_sf"/>
</dbReference>
<dbReference type="PANTHER" id="PTHR33164">
    <property type="entry name" value="TRANSCRIPTIONAL REGULATOR, MARR FAMILY"/>
    <property type="match status" value="1"/>
</dbReference>
<dbReference type="EMBL" id="JAVHUY010000015">
    <property type="protein sequence ID" value="MDQ7906392.1"/>
    <property type="molecule type" value="Genomic_DNA"/>
</dbReference>
<dbReference type="Gene3D" id="1.10.10.10">
    <property type="entry name" value="Winged helix-like DNA-binding domain superfamily/Winged helix DNA-binding domain"/>
    <property type="match status" value="1"/>
</dbReference>
<dbReference type="Pfam" id="PF12802">
    <property type="entry name" value="MarR_2"/>
    <property type="match status" value="1"/>
</dbReference>
<evidence type="ECO:0000313" key="3">
    <source>
        <dbReference type="Proteomes" id="UP001230908"/>
    </source>
</evidence>
<sequence length="171" mass="19034">MTGTAEWLDDREQRTWQAFHDMQVLLWRRLGHHLARESGLSEPDYAVLTALAAAPGGRMRPFEISVVTDFEKSRLHHHLTRMVERGLVTREPCLDAPRGAEIALTAAGRDAIESAAPQRAEHVRRWLLQQLTKEQQDALAEISEAVLANLRAAGRPSLGGQDEEPCSPPSC</sequence>
<evidence type="ECO:0000313" key="2">
    <source>
        <dbReference type="EMBL" id="MDQ7906392.1"/>
    </source>
</evidence>
<dbReference type="SUPFAM" id="SSF46785">
    <property type="entry name" value="Winged helix' DNA-binding domain"/>
    <property type="match status" value="1"/>
</dbReference>
<comment type="caution">
    <text evidence="2">The sequence shown here is derived from an EMBL/GenBank/DDBJ whole genome shotgun (WGS) entry which is preliminary data.</text>
</comment>
<dbReference type="PROSITE" id="PS50995">
    <property type="entry name" value="HTH_MARR_2"/>
    <property type="match status" value="1"/>
</dbReference>
<reference evidence="2 3" key="1">
    <citation type="submission" date="2023-08" db="EMBL/GenBank/DDBJ databases">
        <title>Phytohabitans sansha sp. nov., isolated from marine sediment.</title>
        <authorList>
            <person name="Zhao Y."/>
            <person name="Yi K."/>
        </authorList>
    </citation>
    <scope>NUCLEOTIDE SEQUENCE [LARGE SCALE GENOMIC DNA]</scope>
    <source>
        <strain evidence="2 3">ZYX-F-186</strain>
    </source>
</reference>
<dbReference type="SMART" id="SM00347">
    <property type="entry name" value="HTH_MARR"/>
    <property type="match status" value="1"/>
</dbReference>
<feature type="domain" description="HTH marR-type" evidence="1">
    <location>
        <begin position="1"/>
        <end position="148"/>
    </location>
</feature>
<evidence type="ECO:0000259" key="1">
    <source>
        <dbReference type="PROSITE" id="PS50995"/>
    </source>
</evidence>
<organism evidence="2 3">
    <name type="scientific">Phytohabitans maris</name>
    <dbReference type="NCBI Taxonomy" id="3071409"/>
    <lineage>
        <taxon>Bacteria</taxon>
        <taxon>Bacillati</taxon>
        <taxon>Actinomycetota</taxon>
        <taxon>Actinomycetes</taxon>
        <taxon>Micromonosporales</taxon>
        <taxon>Micromonosporaceae</taxon>
    </lineage>
</organism>
<dbReference type="Proteomes" id="UP001230908">
    <property type="component" value="Unassembled WGS sequence"/>
</dbReference>
<keyword evidence="3" id="KW-1185">Reference proteome</keyword>
<dbReference type="PANTHER" id="PTHR33164:SF99">
    <property type="entry name" value="MARR FAMILY REGULATORY PROTEIN"/>
    <property type="match status" value="1"/>
</dbReference>
<dbReference type="InterPro" id="IPR036388">
    <property type="entry name" value="WH-like_DNA-bd_sf"/>
</dbReference>